<organism evidence="1 2">
    <name type="scientific">Smittium culicis</name>
    <dbReference type="NCBI Taxonomy" id="133412"/>
    <lineage>
        <taxon>Eukaryota</taxon>
        <taxon>Fungi</taxon>
        <taxon>Fungi incertae sedis</taxon>
        <taxon>Zoopagomycota</taxon>
        <taxon>Kickxellomycotina</taxon>
        <taxon>Harpellomycetes</taxon>
        <taxon>Harpellales</taxon>
        <taxon>Legeriomycetaceae</taxon>
        <taxon>Smittium</taxon>
    </lineage>
</organism>
<dbReference type="OrthoDB" id="5625535at2759"/>
<accession>A0A1R1WYD3</accession>
<dbReference type="EMBL" id="LSSN01006055">
    <property type="protein sequence ID" value="OMJ07396.1"/>
    <property type="molecule type" value="Genomic_DNA"/>
</dbReference>
<dbReference type="AlphaFoldDB" id="A0A1R1WYD3"/>
<name>A0A1R1WYD3_9FUNG</name>
<reference evidence="1 2" key="1">
    <citation type="submission" date="2017-01" db="EMBL/GenBank/DDBJ databases">
        <authorList>
            <person name="Mah S.A."/>
            <person name="Swanson W.J."/>
            <person name="Moy G.W."/>
            <person name="Vacquier V.D."/>
        </authorList>
    </citation>
    <scope>NUCLEOTIDE SEQUENCE [LARGE SCALE GENOMIC DNA]</scope>
    <source>
        <strain evidence="1 2">GSMNP</strain>
    </source>
</reference>
<protein>
    <submittedName>
        <fullName evidence="1">Uncharacterized protein</fullName>
    </submittedName>
</protein>
<evidence type="ECO:0000313" key="1">
    <source>
        <dbReference type="EMBL" id="OMJ07396.1"/>
    </source>
</evidence>
<evidence type="ECO:0000313" key="2">
    <source>
        <dbReference type="Proteomes" id="UP000187283"/>
    </source>
</evidence>
<keyword evidence="2" id="KW-1185">Reference proteome</keyword>
<comment type="caution">
    <text evidence="1">The sequence shown here is derived from an EMBL/GenBank/DDBJ whole genome shotgun (WGS) entry which is preliminary data.</text>
</comment>
<dbReference type="Proteomes" id="UP000187283">
    <property type="component" value="Unassembled WGS sequence"/>
</dbReference>
<proteinExistence type="predicted"/>
<sequence>MSETCKSAWWINFFSFRSYSTSVNHRFHTRIKSQLPREYTAFKTFEPDEIDLEIEPGQCVSVSYEFTDITTEAVGECCSALFFRSCKDERTVFKYPSSFAEITVRELVGCGDNKYFNGRILSRTPIIASEYDSIYSPNVKMDNSKNIFKTSQRHKPHFLPSMELNKSINGITAKYVWDITILKTKESNVNAIFD</sequence>
<gene>
    <name evidence="1" type="ORF">AYI70_g12217</name>
</gene>